<feature type="region of interest" description="Disordered" evidence="1">
    <location>
        <begin position="52"/>
        <end position="108"/>
    </location>
</feature>
<evidence type="ECO:0000256" key="1">
    <source>
        <dbReference type="SAM" id="MobiDB-lite"/>
    </source>
</evidence>
<feature type="compositionally biased region" description="Basic and acidic residues" evidence="1">
    <location>
        <begin position="79"/>
        <end position="88"/>
    </location>
</feature>
<sequence length="108" mass="11875">MSSIDESVRFMGEAPSDDPFEATSKRSVPDPSSYTGGQRWSLHQAAVVARRLLDEPSEEEEEDEEEEVSSPGEGAPVDEADRTSDEVRGANPSGMDWVPSYLRSTKIQ</sequence>
<name>A0AAW2THD3_SESRA</name>
<feature type="compositionally biased region" description="Acidic residues" evidence="1">
    <location>
        <begin position="55"/>
        <end position="68"/>
    </location>
</feature>
<dbReference type="EMBL" id="JACGWJ010000008">
    <property type="protein sequence ID" value="KAL0404034.1"/>
    <property type="molecule type" value="Genomic_DNA"/>
</dbReference>
<reference evidence="2" key="2">
    <citation type="journal article" date="2024" name="Plant">
        <title>Genomic evolution and insights into agronomic trait innovations of Sesamum species.</title>
        <authorList>
            <person name="Miao H."/>
            <person name="Wang L."/>
            <person name="Qu L."/>
            <person name="Liu H."/>
            <person name="Sun Y."/>
            <person name="Le M."/>
            <person name="Wang Q."/>
            <person name="Wei S."/>
            <person name="Zheng Y."/>
            <person name="Lin W."/>
            <person name="Duan Y."/>
            <person name="Cao H."/>
            <person name="Xiong S."/>
            <person name="Wang X."/>
            <person name="Wei L."/>
            <person name="Li C."/>
            <person name="Ma Q."/>
            <person name="Ju M."/>
            <person name="Zhao R."/>
            <person name="Li G."/>
            <person name="Mu C."/>
            <person name="Tian Q."/>
            <person name="Mei H."/>
            <person name="Zhang T."/>
            <person name="Gao T."/>
            <person name="Zhang H."/>
        </authorList>
    </citation>
    <scope>NUCLEOTIDE SEQUENCE</scope>
    <source>
        <strain evidence="2">G02</strain>
    </source>
</reference>
<comment type="caution">
    <text evidence="2">The sequence shown here is derived from an EMBL/GenBank/DDBJ whole genome shotgun (WGS) entry which is preliminary data.</text>
</comment>
<evidence type="ECO:0000313" key="2">
    <source>
        <dbReference type="EMBL" id="KAL0404034.1"/>
    </source>
</evidence>
<feature type="region of interest" description="Disordered" evidence="1">
    <location>
        <begin position="1"/>
        <end position="40"/>
    </location>
</feature>
<dbReference type="AlphaFoldDB" id="A0AAW2THD3"/>
<accession>A0AAW2THD3</accession>
<proteinExistence type="predicted"/>
<reference evidence="2" key="1">
    <citation type="submission" date="2020-06" db="EMBL/GenBank/DDBJ databases">
        <authorList>
            <person name="Li T."/>
            <person name="Hu X."/>
            <person name="Zhang T."/>
            <person name="Song X."/>
            <person name="Zhang H."/>
            <person name="Dai N."/>
            <person name="Sheng W."/>
            <person name="Hou X."/>
            <person name="Wei L."/>
        </authorList>
    </citation>
    <scope>NUCLEOTIDE SEQUENCE</scope>
    <source>
        <strain evidence="2">G02</strain>
        <tissue evidence="2">Leaf</tissue>
    </source>
</reference>
<organism evidence="2">
    <name type="scientific">Sesamum radiatum</name>
    <name type="common">Black benniseed</name>
    <dbReference type="NCBI Taxonomy" id="300843"/>
    <lineage>
        <taxon>Eukaryota</taxon>
        <taxon>Viridiplantae</taxon>
        <taxon>Streptophyta</taxon>
        <taxon>Embryophyta</taxon>
        <taxon>Tracheophyta</taxon>
        <taxon>Spermatophyta</taxon>
        <taxon>Magnoliopsida</taxon>
        <taxon>eudicotyledons</taxon>
        <taxon>Gunneridae</taxon>
        <taxon>Pentapetalae</taxon>
        <taxon>asterids</taxon>
        <taxon>lamiids</taxon>
        <taxon>Lamiales</taxon>
        <taxon>Pedaliaceae</taxon>
        <taxon>Sesamum</taxon>
    </lineage>
</organism>
<gene>
    <name evidence="2" type="ORF">Sradi_2044200</name>
</gene>
<protein>
    <submittedName>
        <fullName evidence="2">Uncharacterized protein</fullName>
    </submittedName>
</protein>